<dbReference type="RefSeq" id="WP_269832021.1">
    <property type="nucleotide sequence ID" value="NZ_JAPZLT010000009.1"/>
</dbReference>
<accession>A0A9X3QVV0</accession>
<dbReference type="Gene3D" id="3.40.710.10">
    <property type="entry name" value="DD-peptidase/beta-lactamase superfamily"/>
    <property type="match status" value="1"/>
</dbReference>
<reference evidence="2" key="1">
    <citation type="submission" date="2022-12" db="EMBL/GenBank/DDBJ databases">
        <title>Draft genome sequences of 22 rhizogenic Agrobacterium biovar 1 strains, the causative agent of hairy root disease.</title>
        <authorList>
            <person name="Kim N."/>
            <person name="Vargas P."/>
            <person name="Rediers H."/>
        </authorList>
    </citation>
    <scope>NUCLEOTIDE SEQUENCE</scope>
    <source>
        <strain evidence="2">ST07.17.026</strain>
    </source>
</reference>
<keyword evidence="2" id="KW-0378">Hydrolase</keyword>
<evidence type="ECO:0000313" key="2">
    <source>
        <dbReference type="EMBL" id="MCZ7911020.1"/>
    </source>
</evidence>
<dbReference type="InterPro" id="IPR001466">
    <property type="entry name" value="Beta-lactam-related"/>
</dbReference>
<sequence length="332" mass="35158">MFTGRKQPIFRSFADEIVRVAAGSPAPLAAGFWSDDIAKKGAVPASACDLRFEIGSVTKAITGTLFGIMVETGEVDPNAPVDEVMGQKLPWVDRPPTLVELASHRAGLPNTPGRLWWREAVAAFGWSAKDPWHGVDEAAYQAMLGKAVRKAGVGRRVSYSSMGVGLLGDALACAGGKPFDRLVAERVFAPLGMNRTDFGRPENGADVVTVGVSRSGRQMPYLRDHMPAAGMLASTVDDLLCLCRASCGEGPSAVVAGIRRAQTPVAAFSGIQIGYCWLIADSDRGRVAFHNGGTWGSQAHISVAPERHRAVVMLSGTHRDMDGACGRIGLMG</sequence>
<dbReference type="PANTHER" id="PTHR46825:SF9">
    <property type="entry name" value="BETA-LACTAMASE-RELATED DOMAIN-CONTAINING PROTEIN"/>
    <property type="match status" value="1"/>
</dbReference>
<dbReference type="SUPFAM" id="SSF56601">
    <property type="entry name" value="beta-lactamase/transpeptidase-like"/>
    <property type="match status" value="1"/>
</dbReference>
<dbReference type="GO" id="GO:0016787">
    <property type="term" value="F:hydrolase activity"/>
    <property type="evidence" value="ECO:0007669"/>
    <property type="project" value="UniProtKB-KW"/>
</dbReference>
<comment type="caution">
    <text evidence="2">The sequence shown here is derived from an EMBL/GenBank/DDBJ whole genome shotgun (WGS) entry which is preliminary data.</text>
</comment>
<name>A0A9X3QVV0_9HYPH</name>
<proteinExistence type="predicted"/>
<dbReference type="Proteomes" id="UP001151309">
    <property type="component" value="Unassembled WGS sequence"/>
</dbReference>
<dbReference type="InterPro" id="IPR012338">
    <property type="entry name" value="Beta-lactam/transpept-like"/>
</dbReference>
<dbReference type="PANTHER" id="PTHR46825">
    <property type="entry name" value="D-ALANYL-D-ALANINE-CARBOXYPEPTIDASE/ENDOPEPTIDASE AMPH"/>
    <property type="match status" value="1"/>
</dbReference>
<evidence type="ECO:0000313" key="3">
    <source>
        <dbReference type="Proteomes" id="UP001151309"/>
    </source>
</evidence>
<dbReference type="Pfam" id="PF00144">
    <property type="entry name" value="Beta-lactamase"/>
    <property type="match status" value="1"/>
</dbReference>
<gene>
    <name evidence="2" type="ORF">O9X94_16990</name>
</gene>
<keyword evidence="3" id="KW-1185">Reference proteome</keyword>
<evidence type="ECO:0000259" key="1">
    <source>
        <dbReference type="Pfam" id="PF00144"/>
    </source>
</evidence>
<organism evidence="2 3">
    <name type="scientific">Agrobacterium leguminum</name>
    <dbReference type="NCBI Taxonomy" id="2792015"/>
    <lineage>
        <taxon>Bacteria</taxon>
        <taxon>Pseudomonadati</taxon>
        <taxon>Pseudomonadota</taxon>
        <taxon>Alphaproteobacteria</taxon>
        <taxon>Hyphomicrobiales</taxon>
        <taxon>Rhizobiaceae</taxon>
        <taxon>Rhizobium/Agrobacterium group</taxon>
        <taxon>Agrobacterium</taxon>
    </lineage>
</organism>
<dbReference type="InterPro" id="IPR050491">
    <property type="entry name" value="AmpC-like"/>
</dbReference>
<dbReference type="AlphaFoldDB" id="A0A9X3QVV0"/>
<protein>
    <submittedName>
        <fullName evidence="2">Serine hydrolase</fullName>
    </submittedName>
</protein>
<dbReference type="EMBL" id="JAPZLT010000009">
    <property type="protein sequence ID" value="MCZ7911020.1"/>
    <property type="molecule type" value="Genomic_DNA"/>
</dbReference>
<feature type="domain" description="Beta-lactamase-related" evidence="1">
    <location>
        <begin position="44"/>
        <end position="317"/>
    </location>
</feature>